<accession>A0A898KBY8</accession>
<dbReference type="RefSeq" id="YP_010114867.1">
    <property type="nucleotide sequence ID" value="NC_055919.1"/>
</dbReference>
<evidence type="ECO:0000313" key="2">
    <source>
        <dbReference type="Proteomes" id="UP000663176"/>
    </source>
</evidence>
<sequence length="47" mass="5015">MAKSGTAPRSNKNRTGAALAKTGLIKFNQMYGWHLTPQGIEALNQAA</sequence>
<dbReference type="GeneID" id="65133469"/>
<dbReference type="KEGG" id="vg:65133469"/>
<proteinExistence type="predicted"/>
<evidence type="ECO:0000313" key="1">
    <source>
        <dbReference type="EMBL" id="QSJ03651.1"/>
    </source>
</evidence>
<organism evidence="1 2">
    <name type="scientific">Klebsiella phage vB_KpnP_P184</name>
    <dbReference type="NCBI Taxonomy" id="2806547"/>
    <lineage>
        <taxon>Viruses</taxon>
        <taxon>Duplodnaviria</taxon>
        <taxon>Heunggongvirae</taxon>
        <taxon>Uroviricota</taxon>
        <taxon>Caudoviricetes</taxon>
        <taxon>Schitoviridae</taxon>
        <taxon>Efbeekayvirus</taxon>
        <taxon>Efbeekayvirus P184</taxon>
    </lineage>
</organism>
<dbReference type="EMBL" id="MW495044">
    <property type="protein sequence ID" value="QSJ03651.1"/>
    <property type="molecule type" value="Genomic_DNA"/>
</dbReference>
<keyword evidence="2" id="KW-1185">Reference proteome</keyword>
<protein>
    <submittedName>
        <fullName evidence="1">Uncharacterized protein</fullName>
    </submittedName>
</protein>
<name>A0A898KBY8_9CAUD</name>
<dbReference type="Proteomes" id="UP000663176">
    <property type="component" value="Segment"/>
</dbReference>
<reference evidence="1" key="1">
    <citation type="submission" date="2021-01" db="EMBL/GenBank/DDBJ databases">
        <authorList>
            <person name="Li S."/>
            <person name="Lin Y."/>
        </authorList>
    </citation>
    <scope>NUCLEOTIDE SEQUENCE</scope>
</reference>